<name>A0ABX0SNC9_9ACTN</name>
<keyword evidence="2" id="KW-1185">Reference proteome</keyword>
<organism evidence="1 2">
    <name type="scientific">Brooklawnia cerclae</name>
    <dbReference type="NCBI Taxonomy" id="349934"/>
    <lineage>
        <taxon>Bacteria</taxon>
        <taxon>Bacillati</taxon>
        <taxon>Actinomycetota</taxon>
        <taxon>Actinomycetes</taxon>
        <taxon>Propionibacteriales</taxon>
        <taxon>Propionibacteriaceae</taxon>
        <taxon>Brooklawnia</taxon>
    </lineage>
</organism>
<comment type="caution">
    <text evidence="1">The sequence shown here is derived from an EMBL/GenBank/DDBJ whole genome shotgun (WGS) entry which is preliminary data.</text>
</comment>
<dbReference type="EMBL" id="JAAMOZ010000002">
    <property type="protein sequence ID" value="NIH58266.1"/>
    <property type="molecule type" value="Genomic_DNA"/>
</dbReference>
<dbReference type="RefSeq" id="WP_167170283.1">
    <property type="nucleotide sequence ID" value="NZ_BAAAOO010000009.1"/>
</dbReference>
<protein>
    <submittedName>
        <fullName evidence="1">3-hydroxyisobutyrate dehydrogenase-like beta-hydroxyacid dehydrogenase</fullName>
    </submittedName>
</protein>
<reference evidence="1 2" key="1">
    <citation type="submission" date="2020-02" db="EMBL/GenBank/DDBJ databases">
        <title>Sequencing the genomes of 1000 actinobacteria strains.</title>
        <authorList>
            <person name="Klenk H.-P."/>
        </authorList>
    </citation>
    <scope>NUCLEOTIDE SEQUENCE [LARGE SCALE GENOMIC DNA]</scope>
    <source>
        <strain evidence="1 2">DSM 19609</strain>
    </source>
</reference>
<accession>A0ABX0SNC9</accession>
<dbReference type="Proteomes" id="UP000749311">
    <property type="component" value="Unassembled WGS sequence"/>
</dbReference>
<gene>
    <name evidence="1" type="ORF">FB473_002958</name>
</gene>
<evidence type="ECO:0000313" key="1">
    <source>
        <dbReference type="EMBL" id="NIH58266.1"/>
    </source>
</evidence>
<sequence>MTVIDGTIWLMLDGAKAAGLVVSVLVSGEEDEVSEVGALLECWGTVLWMGEAGMSVELLIPRTVRVWLALLCGGVLWVHGGG</sequence>
<evidence type="ECO:0000313" key="2">
    <source>
        <dbReference type="Proteomes" id="UP000749311"/>
    </source>
</evidence>
<proteinExistence type="predicted"/>